<reference evidence="1" key="1">
    <citation type="submission" date="2021-02" db="EMBL/GenBank/DDBJ databases">
        <authorList>
            <person name="Nowell W R."/>
        </authorList>
    </citation>
    <scope>NUCLEOTIDE SEQUENCE</scope>
</reference>
<dbReference type="Proteomes" id="UP000663844">
    <property type="component" value="Unassembled WGS sequence"/>
</dbReference>
<accession>A0A820SEB1</accession>
<evidence type="ECO:0000313" key="2">
    <source>
        <dbReference type="Proteomes" id="UP000663844"/>
    </source>
</evidence>
<feature type="non-terminal residue" evidence="1">
    <location>
        <position position="1"/>
    </location>
</feature>
<sequence>RFCTVILTVSGEDQRVDPVLLFKAKGHVSPNEQKQYANGIKVFFTPESVINTLTMNKYNEWFISKVRHF</sequence>
<organism evidence="1 2">
    <name type="scientific">Adineta steineri</name>
    <dbReference type="NCBI Taxonomy" id="433720"/>
    <lineage>
        <taxon>Eukaryota</taxon>
        <taxon>Metazoa</taxon>
        <taxon>Spiralia</taxon>
        <taxon>Gnathifera</taxon>
        <taxon>Rotifera</taxon>
        <taxon>Eurotatoria</taxon>
        <taxon>Bdelloidea</taxon>
        <taxon>Adinetida</taxon>
        <taxon>Adinetidae</taxon>
        <taxon>Adineta</taxon>
    </lineage>
</organism>
<dbReference type="EMBL" id="CAJOAZ010032560">
    <property type="protein sequence ID" value="CAF4448460.1"/>
    <property type="molecule type" value="Genomic_DNA"/>
</dbReference>
<evidence type="ECO:0000313" key="1">
    <source>
        <dbReference type="EMBL" id="CAF4448460.1"/>
    </source>
</evidence>
<dbReference type="AlphaFoldDB" id="A0A820SEB1"/>
<comment type="caution">
    <text evidence="1">The sequence shown here is derived from an EMBL/GenBank/DDBJ whole genome shotgun (WGS) entry which is preliminary data.</text>
</comment>
<proteinExistence type="predicted"/>
<name>A0A820SEB1_9BILA</name>
<protein>
    <submittedName>
        <fullName evidence="1">Uncharacterized protein</fullName>
    </submittedName>
</protein>
<gene>
    <name evidence="1" type="ORF">OXD698_LOCUS54250</name>
</gene>